<dbReference type="EMBL" id="MU003704">
    <property type="protein sequence ID" value="KAF2807889.1"/>
    <property type="molecule type" value="Genomic_DNA"/>
</dbReference>
<accession>A0A6A6YH23</accession>
<evidence type="ECO:0000256" key="1">
    <source>
        <dbReference type="SAM" id="MobiDB-lite"/>
    </source>
</evidence>
<feature type="domain" description="C2H2-type" evidence="2">
    <location>
        <begin position="150"/>
        <end position="173"/>
    </location>
</feature>
<gene>
    <name evidence="3 5" type="ORF">BDZ99DRAFT_464791</name>
</gene>
<proteinExistence type="predicted"/>
<protein>
    <recommendedName>
        <fullName evidence="2">C2H2-type domain-containing protein</fullName>
    </recommendedName>
</protein>
<dbReference type="RefSeq" id="XP_033574853.1">
    <property type="nucleotide sequence ID" value="XM_033720405.1"/>
</dbReference>
<dbReference type="OrthoDB" id="5399138at2759"/>
<evidence type="ECO:0000313" key="5">
    <source>
        <dbReference type="RefSeq" id="XP_033574853.1"/>
    </source>
</evidence>
<reference evidence="5" key="2">
    <citation type="submission" date="2020-04" db="EMBL/GenBank/DDBJ databases">
        <authorList>
            <consortium name="NCBI Genome Project"/>
        </authorList>
    </citation>
    <scope>NUCLEOTIDE SEQUENCE</scope>
    <source>
        <strain evidence="5">CBS 304.34</strain>
    </source>
</reference>
<feature type="domain" description="C2H2-type" evidence="2">
    <location>
        <begin position="32"/>
        <end position="61"/>
    </location>
</feature>
<reference evidence="5" key="3">
    <citation type="submission" date="2025-04" db="UniProtKB">
        <authorList>
            <consortium name="RefSeq"/>
        </authorList>
    </citation>
    <scope>IDENTIFICATION</scope>
    <source>
        <strain evidence="5">CBS 304.34</strain>
    </source>
</reference>
<evidence type="ECO:0000313" key="3">
    <source>
        <dbReference type="EMBL" id="KAF2807889.1"/>
    </source>
</evidence>
<dbReference type="SMART" id="SM00355">
    <property type="entry name" value="ZnF_C2H2"/>
    <property type="match status" value="3"/>
</dbReference>
<organism evidence="3">
    <name type="scientific">Mytilinidion resinicola</name>
    <dbReference type="NCBI Taxonomy" id="574789"/>
    <lineage>
        <taxon>Eukaryota</taxon>
        <taxon>Fungi</taxon>
        <taxon>Dikarya</taxon>
        <taxon>Ascomycota</taxon>
        <taxon>Pezizomycotina</taxon>
        <taxon>Dothideomycetes</taxon>
        <taxon>Pleosporomycetidae</taxon>
        <taxon>Mytilinidiales</taxon>
        <taxon>Mytilinidiaceae</taxon>
        <taxon>Mytilinidion</taxon>
    </lineage>
</organism>
<dbReference type="AlphaFoldDB" id="A0A6A6YH23"/>
<evidence type="ECO:0000259" key="2">
    <source>
        <dbReference type="SMART" id="SM00355"/>
    </source>
</evidence>
<name>A0A6A6YH23_9PEZI</name>
<feature type="compositionally biased region" description="Gly residues" evidence="1">
    <location>
        <begin position="352"/>
        <end position="362"/>
    </location>
</feature>
<keyword evidence="4" id="KW-1185">Reference proteome</keyword>
<feature type="domain" description="C2H2-type" evidence="2">
    <location>
        <begin position="84"/>
        <end position="106"/>
    </location>
</feature>
<dbReference type="GeneID" id="54461298"/>
<dbReference type="Proteomes" id="UP000504636">
    <property type="component" value="Unplaced"/>
</dbReference>
<reference evidence="3 5" key="1">
    <citation type="journal article" date="2020" name="Stud. Mycol.">
        <title>101 Dothideomycetes genomes: a test case for predicting lifestyles and emergence of pathogens.</title>
        <authorList>
            <person name="Haridas S."/>
            <person name="Albert R."/>
            <person name="Binder M."/>
            <person name="Bloem J."/>
            <person name="Labutti K."/>
            <person name="Salamov A."/>
            <person name="Andreopoulos B."/>
            <person name="Baker S."/>
            <person name="Barry K."/>
            <person name="Bills G."/>
            <person name="Bluhm B."/>
            <person name="Cannon C."/>
            <person name="Castanera R."/>
            <person name="Culley D."/>
            <person name="Daum C."/>
            <person name="Ezra D."/>
            <person name="Gonzalez J."/>
            <person name="Henrissat B."/>
            <person name="Kuo A."/>
            <person name="Liang C."/>
            <person name="Lipzen A."/>
            <person name="Lutzoni F."/>
            <person name="Magnuson J."/>
            <person name="Mondo S."/>
            <person name="Nolan M."/>
            <person name="Ohm R."/>
            <person name="Pangilinan J."/>
            <person name="Park H.-J."/>
            <person name="Ramirez L."/>
            <person name="Alfaro M."/>
            <person name="Sun H."/>
            <person name="Tritt A."/>
            <person name="Yoshinaga Y."/>
            <person name="Zwiers L.-H."/>
            <person name="Turgeon B."/>
            <person name="Goodwin S."/>
            <person name="Spatafora J."/>
            <person name="Crous P."/>
            <person name="Grigoriev I."/>
        </authorList>
    </citation>
    <scope>NUCLEOTIDE SEQUENCE</scope>
    <source>
        <strain evidence="3 5">CBS 304.34</strain>
    </source>
</reference>
<feature type="region of interest" description="Disordered" evidence="1">
    <location>
        <begin position="321"/>
        <end position="376"/>
    </location>
</feature>
<dbReference type="InterPro" id="IPR013087">
    <property type="entry name" value="Znf_C2H2_type"/>
</dbReference>
<sequence>MPDGPAYDDDDGTARCVLCNEALRLPSHFETHNCASCLTNPRAERTFTRKDKLLQHIAQVHRIVQFENDKKLNWCRPIQHKITITCGICGIHPTTWAERSDHLANHFAEGHGMQFWIGPPGGIVANNGDTQPEVQANQSHREDLLQQNRTMCPICPEVLPTHLEALYHKRVAHNYYCITDQTPPYSCPAPRVATPPPKPRNDMRQVSDTTFTVSTKKRVEDKSSLSTSWKEGDPNYAYTGGGPTTAFMPNNSLYTASAMNTSTVGSQPSTRMPFTKPSHLAALKASRGDVEYPTRGADSFSLPTPGFVVATRRNLTQWRGQGGVPQKLVGESGAPKAPNWKEGTGMRLAGDGEVGNGGGPSGSGNVKAVWGPWGPK</sequence>
<evidence type="ECO:0000313" key="4">
    <source>
        <dbReference type="Proteomes" id="UP000504636"/>
    </source>
</evidence>